<dbReference type="PANTHER" id="PTHR30385">
    <property type="entry name" value="SIGMA FACTOR F FLAGELLAR"/>
    <property type="match status" value="1"/>
</dbReference>
<dbReference type="AlphaFoldDB" id="A0A9D1V4V7"/>
<dbReference type="SMART" id="SM00421">
    <property type="entry name" value="HTH_LUXR"/>
    <property type="match status" value="1"/>
</dbReference>
<dbReference type="InterPro" id="IPR016032">
    <property type="entry name" value="Sig_transdc_resp-reg_C-effctor"/>
</dbReference>
<keyword evidence="4" id="KW-0731">Sigma factor</keyword>
<dbReference type="SUPFAM" id="SSF46894">
    <property type="entry name" value="C-terminal effector domain of the bipartite response regulators"/>
    <property type="match status" value="1"/>
</dbReference>
<evidence type="ECO:0000256" key="1">
    <source>
        <dbReference type="ARBA" id="ARBA00007788"/>
    </source>
</evidence>
<evidence type="ECO:0000259" key="9">
    <source>
        <dbReference type="PROSITE" id="PS50043"/>
    </source>
</evidence>
<evidence type="ECO:0000256" key="8">
    <source>
        <dbReference type="SAM" id="MobiDB-lite"/>
    </source>
</evidence>
<dbReference type="InterPro" id="IPR013249">
    <property type="entry name" value="RNA_pol_sigma70_r4_t2"/>
</dbReference>
<dbReference type="InterPro" id="IPR000792">
    <property type="entry name" value="Tscrpt_reg_LuxR_C"/>
</dbReference>
<sequence length="183" mass="19702">MIHLTPQTLARARAGQEAAVAAVLTHMMPLLRRAAARAVCPGLEFDDALQEGIIGLFGAIKTYQPAGGASFETYAAVCIRNAVTAARRAAGRKKNAPLNQSLPLEDAAPAPGPEELAIRREQLRTTVADIQTRLSPFEREVLAAHLAGGSYRQIARQLDCTPKAVENALARLRRKLRGSHPTH</sequence>
<dbReference type="InterPro" id="IPR007627">
    <property type="entry name" value="RNA_pol_sigma70_r2"/>
</dbReference>
<evidence type="ECO:0000313" key="10">
    <source>
        <dbReference type="EMBL" id="HIX06171.1"/>
    </source>
</evidence>
<evidence type="ECO:0000256" key="3">
    <source>
        <dbReference type="ARBA" id="ARBA00023015"/>
    </source>
</evidence>
<dbReference type="GO" id="GO:0006352">
    <property type="term" value="P:DNA-templated transcription initiation"/>
    <property type="evidence" value="ECO:0007669"/>
    <property type="project" value="InterPro"/>
</dbReference>
<evidence type="ECO:0000313" key="11">
    <source>
        <dbReference type="Proteomes" id="UP000824193"/>
    </source>
</evidence>
<proteinExistence type="inferred from homology"/>
<evidence type="ECO:0000256" key="5">
    <source>
        <dbReference type="ARBA" id="ARBA00023125"/>
    </source>
</evidence>
<dbReference type="Gene3D" id="1.20.120.1810">
    <property type="match status" value="1"/>
</dbReference>
<dbReference type="NCBIfam" id="TIGR02937">
    <property type="entry name" value="sigma70-ECF"/>
    <property type="match status" value="1"/>
</dbReference>
<dbReference type="Proteomes" id="UP000824193">
    <property type="component" value="Unassembled WGS sequence"/>
</dbReference>
<keyword evidence="6" id="KW-0804">Transcription</keyword>
<reference evidence="10" key="1">
    <citation type="journal article" date="2021" name="PeerJ">
        <title>Extensive microbial diversity within the chicken gut microbiome revealed by metagenomics and culture.</title>
        <authorList>
            <person name="Gilroy R."/>
            <person name="Ravi A."/>
            <person name="Getino M."/>
            <person name="Pursley I."/>
            <person name="Horton D.L."/>
            <person name="Alikhan N.F."/>
            <person name="Baker D."/>
            <person name="Gharbi K."/>
            <person name="Hall N."/>
            <person name="Watson M."/>
            <person name="Adriaenssens E.M."/>
            <person name="Foster-Nyarko E."/>
            <person name="Jarju S."/>
            <person name="Secka A."/>
            <person name="Antonio M."/>
            <person name="Oren A."/>
            <person name="Chaudhuri R.R."/>
            <person name="La Ragione R."/>
            <person name="Hildebrand F."/>
            <person name="Pallen M.J."/>
        </authorList>
    </citation>
    <scope>NUCLEOTIDE SEQUENCE</scope>
    <source>
        <strain evidence="10">2239</strain>
    </source>
</reference>
<evidence type="ECO:0000256" key="2">
    <source>
        <dbReference type="ARBA" id="ARBA00021245"/>
    </source>
</evidence>
<comment type="similarity">
    <text evidence="1">Belongs to the sigma-70 factor family.</text>
</comment>
<protein>
    <recommendedName>
        <fullName evidence="2">RNA polymerase sigma factor SigS</fullName>
    </recommendedName>
</protein>
<comment type="function">
    <text evidence="7">Sigma factors are initiation factors that promote the attachment of RNA polymerase to specific initiation sites and are then released. Sigma-S contributes to the protection against external stress, thus playing a role in cellular fitness and survival.</text>
</comment>
<dbReference type="GO" id="GO:0003677">
    <property type="term" value="F:DNA binding"/>
    <property type="evidence" value="ECO:0007669"/>
    <property type="project" value="UniProtKB-KW"/>
</dbReference>
<evidence type="ECO:0000256" key="6">
    <source>
        <dbReference type="ARBA" id="ARBA00023163"/>
    </source>
</evidence>
<dbReference type="InterPro" id="IPR014284">
    <property type="entry name" value="RNA_pol_sigma-70_dom"/>
</dbReference>
<comment type="caution">
    <text evidence="10">The sequence shown here is derived from an EMBL/GenBank/DDBJ whole genome shotgun (WGS) entry which is preliminary data.</text>
</comment>
<evidence type="ECO:0000256" key="4">
    <source>
        <dbReference type="ARBA" id="ARBA00023082"/>
    </source>
</evidence>
<name>A0A9D1V4V7_9FIRM</name>
<organism evidence="10 11">
    <name type="scientific">Candidatus Allofournierella pullicola</name>
    <dbReference type="NCBI Taxonomy" id="2838596"/>
    <lineage>
        <taxon>Bacteria</taxon>
        <taxon>Bacillati</taxon>
        <taxon>Bacillota</taxon>
        <taxon>Clostridia</taxon>
        <taxon>Eubacteriales</taxon>
        <taxon>Oscillospiraceae</taxon>
        <taxon>Allofournierella</taxon>
    </lineage>
</organism>
<reference evidence="10" key="2">
    <citation type="submission" date="2021-04" db="EMBL/GenBank/DDBJ databases">
        <authorList>
            <person name="Gilroy R."/>
        </authorList>
    </citation>
    <scope>NUCLEOTIDE SEQUENCE</scope>
    <source>
        <strain evidence="10">2239</strain>
    </source>
</reference>
<dbReference type="EMBL" id="DXFW01000026">
    <property type="protein sequence ID" value="HIX06171.1"/>
    <property type="molecule type" value="Genomic_DNA"/>
</dbReference>
<dbReference type="GO" id="GO:0016987">
    <property type="term" value="F:sigma factor activity"/>
    <property type="evidence" value="ECO:0007669"/>
    <property type="project" value="UniProtKB-KW"/>
</dbReference>
<gene>
    <name evidence="10" type="ORF">H9865_08775</name>
</gene>
<dbReference type="SUPFAM" id="SSF88946">
    <property type="entry name" value="Sigma2 domain of RNA polymerase sigma factors"/>
    <property type="match status" value="1"/>
</dbReference>
<feature type="domain" description="HTH luxR-type" evidence="9">
    <location>
        <begin position="127"/>
        <end position="183"/>
    </location>
</feature>
<dbReference type="Pfam" id="PF04542">
    <property type="entry name" value="Sigma70_r2"/>
    <property type="match status" value="1"/>
</dbReference>
<dbReference type="InterPro" id="IPR036388">
    <property type="entry name" value="WH-like_DNA-bd_sf"/>
</dbReference>
<evidence type="ECO:0000256" key="7">
    <source>
        <dbReference type="ARBA" id="ARBA00024701"/>
    </source>
</evidence>
<dbReference type="PROSITE" id="PS50043">
    <property type="entry name" value="HTH_LUXR_2"/>
    <property type="match status" value="1"/>
</dbReference>
<accession>A0A9D1V4V7</accession>
<keyword evidence="5" id="KW-0238">DNA-binding</keyword>
<feature type="region of interest" description="Disordered" evidence="8">
    <location>
        <begin position="91"/>
        <end position="111"/>
    </location>
</feature>
<dbReference type="Gene3D" id="1.10.10.10">
    <property type="entry name" value="Winged helix-like DNA-binding domain superfamily/Winged helix DNA-binding domain"/>
    <property type="match status" value="1"/>
</dbReference>
<dbReference type="InterPro" id="IPR013325">
    <property type="entry name" value="RNA_pol_sigma_r2"/>
</dbReference>
<keyword evidence="3" id="KW-0805">Transcription regulation</keyword>
<dbReference type="Pfam" id="PF08281">
    <property type="entry name" value="Sigma70_r4_2"/>
    <property type="match status" value="1"/>
</dbReference>